<name>A0AAV0AH06_PHAPC</name>
<feature type="domain" description="FAD/NAD(P)-binding" evidence="1">
    <location>
        <begin position="14"/>
        <end position="336"/>
    </location>
</feature>
<dbReference type="Gene3D" id="3.50.50.100">
    <property type="match status" value="2"/>
</dbReference>
<proteinExistence type="predicted"/>
<dbReference type="GO" id="GO:0004174">
    <property type="term" value="F:electron-transferring-flavoprotein dehydrogenase activity"/>
    <property type="evidence" value="ECO:0007669"/>
    <property type="project" value="TreeGrafter"/>
</dbReference>
<comment type="caution">
    <text evidence="2">The sequence shown here is derived from an EMBL/GenBank/DDBJ whole genome shotgun (WGS) entry which is preliminary data.</text>
</comment>
<dbReference type="InterPro" id="IPR023753">
    <property type="entry name" value="FAD/NAD-binding_dom"/>
</dbReference>
<dbReference type="GO" id="GO:0005737">
    <property type="term" value="C:cytoplasm"/>
    <property type="evidence" value="ECO:0007669"/>
    <property type="project" value="TreeGrafter"/>
</dbReference>
<evidence type="ECO:0000313" key="2">
    <source>
        <dbReference type="EMBL" id="CAH7666439.1"/>
    </source>
</evidence>
<sequence>MAVIIPHSKSFARSVVVLGGSYSGLHAAELLSKHLPPNWSLTLIERNSHFNHVYSFPRLAVTGNSHRGFVPYTGMSQSFKNNCTDQPSHRIINATVTRISMGRIYLDRIVGSDCPTASTTDSQLVRFHDAEVDSGYGSSNEPITKQLNHPHHSHIQPSDDSLSQSITSNSIPWDFLVYALGSQPSHPLQLPSNQPRTKLNGVLYLQNQKERIAAAEKIVVVGGGALGIQYATDIAHRYKLLNKPKSITLIHSRARLMPLFKPEVHAKAKAALEELGVRLVLGERVDLRNLKSDLEQQVPGEIVTVRSLNDPQMTWEADLVLLCSGQVPNTRLMAEFCPLAVPGGASSWEGLIKVKRTLQLDPSTLGPAPIESPTGQALRCECASNCYSSPSSTSRTLDPSLQRVFAIGDCTDAFGAIKAGHTGWNQAEIAAKNIVKLANQIEKAGCLSSDLSSVKLDEYHPGPPMIKLTLGLNRMVTQLSNKDLGDGEVEVEEKILDFNDRSWTYAWVNKGISAEDVGDGW</sequence>
<dbReference type="PRINTS" id="PR00411">
    <property type="entry name" value="PNDRDTASEI"/>
</dbReference>
<dbReference type="Pfam" id="PF07992">
    <property type="entry name" value="Pyr_redox_2"/>
    <property type="match status" value="1"/>
</dbReference>
<dbReference type="AlphaFoldDB" id="A0AAV0AH06"/>
<dbReference type="PANTHER" id="PTHR43735">
    <property type="entry name" value="APOPTOSIS-INDUCING FACTOR 1"/>
    <property type="match status" value="1"/>
</dbReference>
<dbReference type="PANTHER" id="PTHR43735:SF2">
    <property type="entry name" value="FE-REGULATED PROTEIN 8"/>
    <property type="match status" value="1"/>
</dbReference>
<dbReference type="EMBL" id="CALTRL010000111">
    <property type="protein sequence ID" value="CAH7666439.1"/>
    <property type="molecule type" value="Genomic_DNA"/>
</dbReference>
<dbReference type="PRINTS" id="PR00368">
    <property type="entry name" value="FADPNR"/>
</dbReference>
<evidence type="ECO:0000259" key="1">
    <source>
        <dbReference type="Pfam" id="PF07992"/>
    </source>
</evidence>
<dbReference type="InterPro" id="IPR036188">
    <property type="entry name" value="FAD/NAD-bd_sf"/>
</dbReference>
<dbReference type="SUPFAM" id="SSF51905">
    <property type="entry name" value="FAD/NAD(P)-binding domain"/>
    <property type="match status" value="1"/>
</dbReference>
<gene>
    <name evidence="2" type="ORF">PPACK8108_LOCUS793</name>
</gene>
<dbReference type="GO" id="GO:0050660">
    <property type="term" value="F:flavin adenine dinucleotide binding"/>
    <property type="evidence" value="ECO:0007669"/>
    <property type="project" value="TreeGrafter"/>
</dbReference>
<protein>
    <recommendedName>
        <fullName evidence="1">FAD/NAD(P)-binding domain-containing protein</fullName>
    </recommendedName>
</protein>
<dbReference type="Proteomes" id="UP001153365">
    <property type="component" value="Unassembled WGS sequence"/>
</dbReference>
<feature type="non-terminal residue" evidence="2">
    <location>
        <position position="521"/>
    </location>
</feature>
<evidence type="ECO:0000313" key="3">
    <source>
        <dbReference type="Proteomes" id="UP001153365"/>
    </source>
</evidence>
<keyword evidence="3" id="KW-1185">Reference proteome</keyword>
<accession>A0AAV0AH06</accession>
<reference evidence="2" key="1">
    <citation type="submission" date="2022-06" db="EMBL/GenBank/DDBJ databases">
        <authorList>
            <consortium name="SYNGENTA / RWTH Aachen University"/>
        </authorList>
    </citation>
    <scope>NUCLEOTIDE SEQUENCE</scope>
</reference>
<organism evidence="2 3">
    <name type="scientific">Phakopsora pachyrhizi</name>
    <name type="common">Asian soybean rust disease fungus</name>
    <dbReference type="NCBI Taxonomy" id="170000"/>
    <lineage>
        <taxon>Eukaryota</taxon>
        <taxon>Fungi</taxon>
        <taxon>Dikarya</taxon>
        <taxon>Basidiomycota</taxon>
        <taxon>Pucciniomycotina</taxon>
        <taxon>Pucciniomycetes</taxon>
        <taxon>Pucciniales</taxon>
        <taxon>Phakopsoraceae</taxon>
        <taxon>Phakopsora</taxon>
    </lineage>
</organism>